<sequence length="172" mass="18340">MLGLAMMGRRSELVALNLEDVRETADAGELIRTSKTDQDAQGAEVAIPYGQHADTCPVRLVRAWRAALTARGITSGRLLRSVNRHGRPGASMSTDAVEDVVRARAVAAGLPHAEDYSAHSLRAGVPRRRTGAGAPVSVIAAHGRWAEGSPVVLGYVRATDRWRDNPMKGVGL</sequence>
<keyword evidence="3" id="KW-1185">Reference proteome</keyword>
<accession>A0ABN1EHH5</accession>
<dbReference type="Gene3D" id="1.10.443.10">
    <property type="entry name" value="Intergrase catalytic core"/>
    <property type="match status" value="1"/>
</dbReference>
<dbReference type="Proteomes" id="UP001500729">
    <property type="component" value="Unassembled WGS sequence"/>
</dbReference>
<dbReference type="InterPro" id="IPR013762">
    <property type="entry name" value="Integrase-like_cat_sf"/>
</dbReference>
<dbReference type="PANTHER" id="PTHR34605">
    <property type="entry name" value="PHAGE_INTEGRASE DOMAIN-CONTAINING PROTEIN"/>
    <property type="match status" value="1"/>
</dbReference>
<keyword evidence="1" id="KW-0233">DNA recombination</keyword>
<evidence type="ECO:0000313" key="2">
    <source>
        <dbReference type="EMBL" id="GAA0565833.1"/>
    </source>
</evidence>
<reference evidence="2 3" key="1">
    <citation type="journal article" date="2019" name="Int. J. Syst. Evol. Microbiol.">
        <title>The Global Catalogue of Microorganisms (GCM) 10K type strain sequencing project: providing services to taxonomists for standard genome sequencing and annotation.</title>
        <authorList>
            <consortium name="The Broad Institute Genomics Platform"/>
            <consortium name="The Broad Institute Genome Sequencing Center for Infectious Disease"/>
            <person name="Wu L."/>
            <person name="Ma J."/>
        </authorList>
    </citation>
    <scope>NUCLEOTIDE SEQUENCE [LARGE SCALE GENOMIC DNA]</scope>
    <source>
        <strain evidence="2 3">JCM 10303</strain>
    </source>
</reference>
<comment type="caution">
    <text evidence="2">The sequence shown here is derived from an EMBL/GenBank/DDBJ whole genome shotgun (WGS) entry which is preliminary data.</text>
</comment>
<dbReference type="InterPro" id="IPR052925">
    <property type="entry name" value="Phage_Integrase-like_Recomb"/>
</dbReference>
<dbReference type="SUPFAM" id="SSF56349">
    <property type="entry name" value="DNA breaking-rejoining enzymes"/>
    <property type="match status" value="1"/>
</dbReference>
<organism evidence="2 3">
    <name type="scientific">Saccharopolyspora erythraea</name>
    <name type="common">Streptomyces erythraeus</name>
    <dbReference type="NCBI Taxonomy" id="1836"/>
    <lineage>
        <taxon>Bacteria</taxon>
        <taxon>Bacillati</taxon>
        <taxon>Actinomycetota</taxon>
        <taxon>Actinomycetes</taxon>
        <taxon>Pseudonocardiales</taxon>
        <taxon>Pseudonocardiaceae</taxon>
        <taxon>Saccharopolyspora</taxon>
    </lineage>
</organism>
<proteinExistence type="predicted"/>
<dbReference type="PANTHER" id="PTHR34605:SF4">
    <property type="entry name" value="DNA ADENINE METHYLTRANSFERASE"/>
    <property type="match status" value="1"/>
</dbReference>
<dbReference type="InterPro" id="IPR011010">
    <property type="entry name" value="DNA_brk_join_enz"/>
</dbReference>
<gene>
    <name evidence="2" type="ORF">GCM10009533_71720</name>
</gene>
<evidence type="ECO:0000256" key="1">
    <source>
        <dbReference type="ARBA" id="ARBA00023172"/>
    </source>
</evidence>
<name>A0ABN1EHH5_SACER</name>
<evidence type="ECO:0000313" key="3">
    <source>
        <dbReference type="Proteomes" id="UP001500729"/>
    </source>
</evidence>
<dbReference type="EMBL" id="BAAAGS010000123">
    <property type="protein sequence ID" value="GAA0565833.1"/>
    <property type="molecule type" value="Genomic_DNA"/>
</dbReference>
<protein>
    <recommendedName>
        <fullName evidence="4">Tyr recombinase domain-containing protein</fullName>
    </recommendedName>
</protein>
<evidence type="ECO:0008006" key="4">
    <source>
        <dbReference type="Google" id="ProtNLM"/>
    </source>
</evidence>